<evidence type="ECO:0000256" key="3">
    <source>
        <dbReference type="ARBA" id="ARBA00022989"/>
    </source>
</evidence>
<dbReference type="SUPFAM" id="SSF103473">
    <property type="entry name" value="MFS general substrate transporter"/>
    <property type="match status" value="1"/>
</dbReference>
<protein>
    <submittedName>
        <fullName evidence="7">Putative MFS family arabinose efflux permease</fullName>
    </submittedName>
</protein>
<sequence>MPDLDRTYRIGPIHLAPSVLPRNGWTFLVAAFFSIGLMIFISIGQTYILNEHLGVPESTQGAISGQLVFLTEIVTLLLFLPAGILMDRIGRRGVYAAGFLVLALTYVLYPLAESVEALYVYRVLYAIGVVAVAGGLSTVLADYPAERSRGKLVAIVGVMSGLGVVLISQGLGAMPKVFTGAGFDGVTAGRLTHFIVAGLAVAVALLLLWGLKPGVPVRLQDRPSVRELLVGGFAHGRNPRILLAYSSAFIARGDQSVNAIFLVLWGTLAAKATGMESASAVMSGTLIFVMAQVSALVWAPVLGPLLDRIDRVTGLAICMALAALGNLSLLALEDPLSSYGPIFFILLGIGQISVYLGGQSLIGQEAPAGQRGSVLGAFNVAGAIGILLITPVGGYLFDRVDPRAPFIVVGVINVLLVFASIYVRMRHSPESQHASASERA</sequence>
<keyword evidence="3 5" id="KW-1133">Transmembrane helix</keyword>
<dbReference type="PANTHER" id="PTHR23524:SF1">
    <property type="entry name" value="MRH DOMAIN-CONTAINING PROTEIN-RELATED"/>
    <property type="match status" value="1"/>
</dbReference>
<dbReference type="GO" id="GO:0022857">
    <property type="term" value="F:transmembrane transporter activity"/>
    <property type="evidence" value="ECO:0007669"/>
    <property type="project" value="InterPro"/>
</dbReference>
<dbReference type="RefSeq" id="WP_120799701.1">
    <property type="nucleotide sequence ID" value="NZ_RBXL01000001.1"/>
</dbReference>
<feature type="transmembrane region" description="Helical" evidence="5">
    <location>
        <begin position="314"/>
        <end position="332"/>
    </location>
</feature>
<accession>A0A495V189</accession>
<dbReference type="PROSITE" id="PS00216">
    <property type="entry name" value="SUGAR_TRANSPORT_1"/>
    <property type="match status" value="1"/>
</dbReference>
<feature type="transmembrane region" description="Helical" evidence="5">
    <location>
        <begin position="93"/>
        <end position="112"/>
    </location>
</feature>
<name>A0A495V189_9GAMM</name>
<feature type="transmembrane region" description="Helical" evidence="5">
    <location>
        <begin position="25"/>
        <end position="47"/>
    </location>
</feature>
<dbReference type="GO" id="GO:0016020">
    <property type="term" value="C:membrane"/>
    <property type="evidence" value="ECO:0007669"/>
    <property type="project" value="UniProtKB-SubCell"/>
</dbReference>
<dbReference type="InterPro" id="IPR020846">
    <property type="entry name" value="MFS_dom"/>
</dbReference>
<evidence type="ECO:0000256" key="2">
    <source>
        <dbReference type="ARBA" id="ARBA00022692"/>
    </source>
</evidence>
<dbReference type="PANTHER" id="PTHR23524">
    <property type="entry name" value="TRANSPORTER, PUTATIVE (AFU_ORTHOLOGUE AFUA_8G04850)-RELATED"/>
    <property type="match status" value="1"/>
</dbReference>
<gene>
    <name evidence="7" type="ORF">BDD21_0488</name>
</gene>
<dbReference type="AlphaFoldDB" id="A0A495V189"/>
<evidence type="ECO:0000259" key="6">
    <source>
        <dbReference type="PROSITE" id="PS50850"/>
    </source>
</evidence>
<dbReference type="EMBL" id="RBXL01000001">
    <property type="protein sequence ID" value="RKT43171.1"/>
    <property type="molecule type" value="Genomic_DNA"/>
</dbReference>
<organism evidence="7 8">
    <name type="scientific">Thiocapsa rosea</name>
    <dbReference type="NCBI Taxonomy" id="69360"/>
    <lineage>
        <taxon>Bacteria</taxon>
        <taxon>Pseudomonadati</taxon>
        <taxon>Pseudomonadota</taxon>
        <taxon>Gammaproteobacteria</taxon>
        <taxon>Chromatiales</taxon>
        <taxon>Chromatiaceae</taxon>
        <taxon>Thiocapsa</taxon>
    </lineage>
</organism>
<feature type="transmembrane region" description="Helical" evidence="5">
    <location>
        <begin position="67"/>
        <end position="86"/>
    </location>
</feature>
<proteinExistence type="predicted"/>
<keyword evidence="2 5" id="KW-0812">Transmembrane</keyword>
<evidence type="ECO:0000313" key="8">
    <source>
        <dbReference type="Proteomes" id="UP000274556"/>
    </source>
</evidence>
<dbReference type="InterPro" id="IPR011701">
    <property type="entry name" value="MFS"/>
</dbReference>
<dbReference type="Pfam" id="PF07690">
    <property type="entry name" value="MFS_1"/>
    <property type="match status" value="1"/>
</dbReference>
<feature type="transmembrane region" description="Helical" evidence="5">
    <location>
        <begin position="338"/>
        <end position="362"/>
    </location>
</feature>
<keyword evidence="8" id="KW-1185">Reference proteome</keyword>
<comment type="caution">
    <text evidence="7">The sequence shown here is derived from an EMBL/GenBank/DDBJ whole genome shotgun (WGS) entry which is preliminary data.</text>
</comment>
<keyword evidence="4 5" id="KW-0472">Membrane</keyword>
<feature type="transmembrane region" description="Helical" evidence="5">
    <location>
        <begin position="403"/>
        <end position="423"/>
    </location>
</feature>
<comment type="subcellular location">
    <subcellularLocation>
        <location evidence="1">Membrane</location>
        <topology evidence="1">Multi-pass membrane protein</topology>
    </subcellularLocation>
</comment>
<feature type="transmembrane region" description="Helical" evidence="5">
    <location>
        <begin position="191"/>
        <end position="211"/>
    </location>
</feature>
<dbReference type="InterPro" id="IPR005829">
    <property type="entry name" value="Sugar_transporter_CS"/>
</dbReference>
<dbReference type="OrthoDB" id="9764259at2"/>
<dbReference type="Proteomes" id="UP000274556">
    <property type="component" value="Unassembled WGS sequence"/>
</dbReference>
<feature type="transmembrane region" description="Helical" evidence="5">
    <location>
        <begin position="280"/>
        <end position="302"/>
    </location>
</feature>
<dbReference type="PROSITE" id="PS50850">
    <property type="entry name" value="MFS"/>
    <property type="match status" value="1"/>
</dbReference>
<evidence type="ECO:0000313" key="7">
    <source>
        <dbReference type="EMBL" id="RKT43171.1"/>
    </source>
</evidence>
<feature type="transmembrane region" description="Helical" evidence="5">
    <location>
        <begin position="374"/>
        <end position="397"/>
    </location>
</feature>
<evidence type="ECO:0000256" key="1">
    <source>
        <dbReference type="ARBA" id="ARBA00004141"/>
    </source>
</evidence>
<dbReference type="InterPro" id="IPR036259">
    <property type="entry name" value="MFS_trans_sf"/>
</dbReference>
<reference evidence="7 8" key="1">
    <citation type="submission" date="2018-10" db="EMBL/GenBank/DDBJ databases">
        <title>Genomic Encyclopedia of Archaeal and Bacterial Type Strains, Phase II (KMG-II): from individual species to whole genera.</title>
        <authorList>
            <person name="Goeker M."/>
        </authorList>
    </citation>
    <scope>NUCLEOTIDE SEQUENCE [LARGE SCALE GENOMIC DNA]</scope>
    <source>
        <strain evidence="7 8">DSM 235</strain>
    </source>
</reference>
<evidence type="ECO:0000256" key="5">
    <source>
        <dbReference type="SAM" id="Phobius"/>
    </source>
</evidence>
<dbReference type="Gene3D" id="1.20.1250.20">
    <property type="entry name" value="MFS general substrate transporter like domains"/>
    <property type="match status" value="1"/>
</dbReference>
<evidence type="ECO:0000256" key="4">
    <source>
        <dbReference type="ARBA" id="ARBA00023136"/>
    </source>
</evidence>
<feature type="transmembrane region" description="Helical" evidence="5">
    <location>
        <begin position="152"/>
        <end position="171"/>
    </location>
</feature>
<feature type="domain" description="Major facilitator superfamily (MFS) profile" evidence="6">
    <location>
        <begin position="24"/>
        <end position="428"/>
    </location>
</feature>
<feature type="transmembrane region" description="Helical" evidence="5">
    <location>
        <begin position="118"/>
        <end position="140"/>
    </location>
</feature>